<protein>
    <recommendedName>
        <fullName evidence="5">WD40 repeat domain-containing protein</fullName>
    </recommendedName>
</protein>
<evidence type="ECO:0008006" key="5">
    <source>
        <dbReference type="Google" id="ProtNLM"/>
    </source>
</evidence>
<evidence type="ECO:0000313" key="4">
    <source>
        <dbReference type="Proteomes" id="UP001501326"/>
    </source>
</evidence>
<feature type="transmembrane region" description="Helical" evidence="2">
    <location>
        <begin position="45"/>
        <end position="64"/>
    </location>
</feature>
<evidence type="ECO:0000256" key="1">
    <source>
        <dbReference type="SAM" id="MobiDB-lite"/>
    </source>
</evidence>
<dbReference type="RefSeq" id="WP_344194317.1">
    <property type="nucleotide sequence ID" value="NZ_BAAARN010000003.1"/>
</dbReference>
<evidence type="ECO:0000256" key="2">
    <source>
        <dbReference type="SAM" id="Phobius"/>
    </source>
</evidence>
<comment type="caution">
    <text evidence="3">The sequence shown here is derived from an EMBL/GenBank/DDBJ whole genome shotgun (WGS) entry which is preliminary data.</text>
</comment>
<keyword evidence="2" id="KW-0812">Transmembrane</keyword>
<keyword evidence="2" id="KW-0472">Membrane</keyword>
<dbReference type="SUPFAM" id="SSF82171">
    <property type="entry name" value="DPP6 N-terminal domain-like"/>
    <property type="match status" value="1"/>
</dbReference>
<sequence length="470" mass="49544">MTTELTDALDSLAADVDVTPPRTDLATAAWTRGRRARTRARASRVALAAAAVVTVVAAVLPGSWDRSALPSSSRETSSTGYPVRITKPWTTEDLPLRGEPLAGVLLSEARGYTGWYAVTKDGDLRRLPVSGGFMRGNVPTLSDDGRLIGYVDSSSGQYVLHDVVSGRVTSFPDVRAENSTDPQAEAPAPYRVGPQIPGYVSPDGVHVAVPGTTGTDGTTAILVLGTDGSVRPVAVGGEDGLVGWLDDQTLLTMNSKDSGPDDAGVSTLTPVAIGLDGTTRRLPTLRPSEPVAAFSYSQWSPALSPDHRSLAMGLSDHGRPSSLVFDLADGREVESRRDSTILPGSPTVNASTSGMKHIEWAGSTWYGVLPGPAVRAMAPQSSTDDPAIVVDPRLDTAWLDLADDALSGPAHGNVLGTADTWVAWHWREVLIAAGVLILVALGLHLTAGRSQQPVRRSPTRPRGPDRRRDA</sequence>
<evidence type="ECO:0000313" key="3">
    <source>
        <dbReference type="EMBL" id="GAA2737927.1"/>
    </source>
</evidence>
<reference evidence="4" key="1">
    <citation type="journal article" date="2019" name="Int. J. Syst. Evol. Microbiol.">
        <title>The Global Catalogue of Microorganisms (GCM) 10K type strain sequencing project: providing services to taxonomists for standard genome sequencing and annotation.</title>
        <authorList>
            <consortium name="The Broad Institute Genomics Platform"/>
            <consortium name="The Broad Institute Genome Sequencing Center for Infectious Disease"/>
            <person name="Wu L."/>
            <person name="Ma J."/>
        </authorList>
    </citation>
    <scope>NUCLEOTIDE SEQUENCE [LARGE SCALE GENOMIC DNA]</scope>
    <source>
        <strain evidence="4">JCM 16378</strain>
    </source>
</reference>
<dbReference type="Proteomes" id="UP001501326">
    <property type="component" value="Unassembled WGS sequence"/>
</dbReference>
<accession>A0ABP6H7K3</accession>
<name>A0ABP6H7K3_9MICO</name>
<keyword evidence="4" id="KW-1185">Reference proteome</keyword>
<keyword evidence="2" id="KW-1133">Transmembrane helix</keyword>
<gene>
    <name evidence="3" type="ORF">GCM10009867_27130</name>
</gene>
<dbReference type="EMBL" id="BAAARN010000003">
    <property type="protein sequence ID" value="GAA2737927.1"/>
    <property type="molecule type" value="Genomic_DNA"/>
</dbReference>
<feature type="region of interest" description="Disordered" evidence="1">
    <location>
        <begin position="449"/>
        <end position="470"/>
    </location>
</feature>
<organism evidence="3 4">
    <name type="scientific">Pedococcus aerophilus</name>
    <dbReference type="NCBI Taxonomy" id="436356"/>
    <lineage>
        <taxon>Bacteria</taxon>
        <taxon>Bacillati</taxon>
        <taxon>Actinomycetota</taxon>
        <taxon>Actinomycetes</taxon>
        <taxon>Micrococcales</taxon>
        <taxon>Intrasporangiaceae</taxon>
        <taxon>Pedococcus</taxon>
    </lineage>
</organism>
<proteinExistence type="predicted"/>